<dbReference type="Proteomes" id="UP001147747">
    <property type="component" value="Unassembled WGS sequence"/>
</dbReference>
<feature type="chain" id="PRO_5040799340" evidence="1">
    <location>
        <begin position="22"/>
        <end position="159"/>
    </location>
</feature>
<comment type="caution">
    <text evidence="2">The sequence shown here is derived from an EMBL/GenBank/DDBJ whole genome shotgun (WGS) entry which is preliminary data.</text>
</comment>
<evidence type="ECO:0000313" key="2">
    <source>
        <dbReference type="EMBL" id="KAJ5378371.1"/>
    </source>
</evidence>
<dbReference type="PANTHER" id="PTHR42060">
    <property type="entry name" value="NHL REPEAT-CONTAINING PROTEIN-RELATED"/>
    <property type="match status" value="1"/>
</dbReference>
<keyword evidence="1" id="KW-0732">Signal</keyword>
<feature type="signal peptide" evidence="1">
    <location>
        <begin position="1"/>
        <end position="21"/>
    </location>
</feature>
<keyword evidence="3" id="KW-1185">Reference proteome</keyword>
<reference evidence="2" key="1">
    <citation type="submission" date="2022-12" db="EMBL/GenBank/DDBJ databases">
        <authorList>
            <person name="Petersen C."/>
        </authorList>
    </citation>
    <scope>NUCLEOTIDE SEQUENCE</scope>
    <source>
        <strain evidence="2">IBT 29677</strain>
    </source>
</reference>
<reference evidence="2" key="2">
    <citation type="journal article" date="2023" name="IMA Fungus">
        <title>Comparative genomic study of the Penicillium genus elucidates a diverse pangenome and 15 lateral gene transfer events.</title>
        <authorList>
            <person name="Petersen C."/>
            <person name="Sorensen T."/>
            <person name="Nielsen M.R."/>
            <person name="Sondergaard T.E."/>
            <person name="Sorensen J.L."/>
            <person name="Fitzpatrick D.A."/>
            <person name="Frisvad J.C."/>
            <person name="Nielsen K.L."/>
        </authorList>
    </citation>
    <scope>NUCLEOTIDE SEQUENCE</scope>
    <source>
        <strain evidence="2">IBT 29677</strain>
    </source>
</reference>
<accession>A0A9W9VGC8</accession>
<sequence>MGTAWMFLLSQILVLAAYSLSDSYSTPAAGSTQERIIYDFGKGIWPENIILRHNGNVLGGLLSTPQIFEIDPITHECKITHTFEDKTGVFGFAETEPDLFYAVASNFSLGTFEGVEGSADLYELDFRSLSQDPKIRKVMDFPAAGWFNGLATLDGEKGL</sequence>
<protein>
    <submittedName>
        <fullName evidence="2">Uncharacterized protein</fullName>
    </submittedName>
</protein>
<evidence type="ECO:0000313" key="3">
    <source>
        <dbReference type="Proteomes" id="UP001147747"/>
    </source>
</evidence>
<dbReference type="AlphaFoldDB" id="A0A9W9VGC8"/>
<organism evidence="2 3">
    <name type="scientific">Penicillium cosmopolitanum</name>
    <dbReference type="NCBI Taxonomy" id="1131564"/>
    <lineage>
        <taxon>Eukaryota</taxon>
        <taxon>Fungi</taxon>
        <taxon>Dikarya</taxon>
        <taxon>Ascomycota</taxon>
        <taxon>Pezizomycotina</taxon>
        <taxon>Eurotiomycetes</taxon>
        <taxon>Eurotiomycetidae</taxon>
        <taxon>Eurotiales</taxon>
        <taxon>Aspergillaceae</taxon>
        <taxon>Penicillium</taxon>
    </lineage>
</organism>
<dbReference type="GeneID" id="81375107"/>
<dbReference type="OrthoDB" id="9977941at2759"/>
<dbReference type="RefSeq" id="XP_056482157.1">
    <property type="nucleotide sequence ID" value="XM_056636127.1"/>
</dbReference>
<dbReference type="Gene3D" id="2.120.10.30">
    <property type="entry name" value="TolB, C-terminal domain"/>
    <property type="match status" value="1"/>
</dbReference>
<dbReference type="EMBL" id="JAPZBU010000011">
    <property type="protein sequence ID" value="KAJ5378371.1"/>
    <property type="molecule type" value="Genomic_DNA"/>
</dbReference>
<dbReference type="InterPro" id="IPR011042">
    <property type="entry name" value="6-blade_b-propeller_TolB-like"/>
</dbReference>
<dbReference type="PANTHER" id="PTHR42060:SF1">
    <property type="entry name" value="NHL REPEAT-CONTAINING PROTEIN"/>
    <property type="match status" value="1"/>
</dbReference>
<proteinExistence type="predicted"/>
<dbReference type="InterPro" id="IPR052998">
    <property type="entry name" value="Hetero-Diels-Alderase-like"/>
</dbReference>
<evidence type="ECO:0000256" key="1">
    <source>
        <dbReference type="SAM" id="SignalP"/>
    </source>
</evidence>
<name>A0A9W9VGC8_9EURO</name>
<gene>
    <name evidence="2" type="ORF">N7509_011490</name>
</gene>